<dbReference type="RefSeq" id="WP_060824636.1">
    <property type="nucleotide sequence ID" value="NZ_AP014938.1"/>
</dbReference>
<feature type="region of interest" description="Disordered" evidence="3">
    <location>
        <begin position="248"/>
        <end position="285"/>
    </location>
</feature>
<evidence type="ECO:0000313" key="5">
    <source>
        <dbReference type="EMBL" id="BAS20705.1"/>
    </source>
</evidence>
<dbReference type="Pfam" id="PF01553">
    <property type="entry name" value="Acyltransferase"/>
    <property type="match status" value="1"/>
</dbReference>
<organism evidence="5">
    <name type="scientific">Rothia mucilaginosa</name>
    <dbReference type="NCBI Taxonomy" id="43675"/>
    <lineage>
        <taxon>Bacteria</taxon>
        <taxon>Bacillati</taxon>
        <taxon>Actinomycetota</taxon>
        <taxon>Actinomycetes</taxon>
        <taxon>Micrococcales</taxon>
        <taxon>Micrococcaceae</taxon>
        <taxon>Rothia</taxon>
    </lineage>
</organism>
<proteinExistence type="predicted"/>
<sequence>MSGQQGKQALPEIEPTASGDALYKVLGNAARGLYKLIARVEITGRENLPKSGGYIIVANHTTELDPVTVAFPAFVEGALPRFLAKDSLFRAPVLGYIMRKLAHIPVVRGSVDARKSLITARKIVEAGGAVVIFPEGTTTHDPQLWPMQARTGAARLALATGAPVFPVAHWGDEQILGYVDEPGEDGRIKEKRKISLFPRKTVRVKVGKALDIASLVEDASPEAKHTRTELGVVTDAMLDAITAELEKIRGEKAPEGRWNPRTKRREAPGTPSGPVGGALGEPDEK</sequence>
<feature type="domain" description="Phospholipid/glycerol acyltransferase" evidence="4">
    <location>
        <begin position="54"/>
        <end position="172"/>
    </location>
</feature>
<dbReference type="SUPFAM" id="SSF69593">
    <property type="entry name" value="Glycerol-3-phosphate (1)-acyltransferase"/>
    <property type="match status" value="1"/>
</dbReference>
<dbReference type="PANTHER" id="PTHR10434">
    <property type="entry name" value="1-ACYL-SN-GLYCEROL-3-PHOSPHATE ACYLTRANSFERASE"/>
    <property type="match status" value="1"/>
</dbReference>
<reference evidence="6" key="1">
    <citation type="submission" date="2015-08" db="EMBL/GenBank/DDBJ databases">
        <title>Complete genome sequence of Rothia mucilaginosa strain NUM-Rm6536.</title>
        <authorList>
            <person name="Nambu T."/>
        </authorList>
    </citation>
    <scope>NUCLEOTIDE SEQUENCE [LARGE SCALE GENOMIC DNA]</scope>
    <source>
        <strain evidence="6">NUM-Rm6536</strain>
    </source>
</reference>
<dbReference type="PANTHER" id="PTHR10434:SF55">
    <property type="entry name" value="POSSIBLE ACYLTRANSFERASE"/>
    <property type="match status" value="1"/>
</dbReference>
<dbReference type="GO" id="GO:0005886">
    <property type="term" value="C:plasma membrane"/>
    <property type="evidence" value="ECO:0007669"/>
    <property type="project" value="TreeGrafter"/>
</dbReference>
<dbReference type="GO" id="GO:0003841">
    <property type="term" value="F:1-acylglycerol-3-phosphate O-acyltransferase activity"/>
    <property type="evidence" value="ECO:0007669"/>
    <property type="project" value="TreeGrafter"/>
</dbReference>
<dbReference type="CDD" id="cd07989">
    <property type="entry name" value="LPLAT_AGPAT-like"/>
    <property type="match status" value="1"/>
</dbReference>
<evidence type="ECO:0000259" key="4">
    <source>
        <dbReference type="SMART" id="SM00563"/>
    </source>
</evidence>
<evidence type="ECO:0000256" key="2">
    <source>
        <dbReference type="ARBA" id="ARBA00023315"/>
    </source>
</evidence>
<dbReference type="InterPro" id="IPR002123">
    <property type="entry name" value="Plipid/glycerol_acylTrfase"/>
</dbReference>
<evidence type="ECO:0000313" key="6">
    <source>
        <dbReference type="Proteomes" id="UP000066203"/>
    </source>
</evidence>
<name>A0A0K2S0Z4_9MICC</name>
<accession>A0A0K2S0Z4</accession>
<evidence type="ECO:0000256" key="3">
    <source>
        <dbReference type="SAM" id="MobiDB-lite"/>
    </source>
</evidence>
<dbReference type="AlphaFoldDB" id="A0A0K2S0Z4"/>
<dbReference type="EMBL" id="AP014938">
    <property type="protein sequence ID" value="BAS20705.1"/>
    <property type="molecule type" value="Genomic_DNA"/>
</dbReference>
<dbReference type="GO" id="GO:0006654">
    <property type="term" value="P:phosphatidic acid biosynthetic process"/>
    <property type="evidence" value="ECO:0007669"/>
    <property type="project" value="TreeGrafter"/>
</dbReference>
<gene>
    <name evidence="5" type="ORF">RM6536_1458</name>
</gene>
<protein>
    <submittedName>
        <fullName evidence="5">1-acyl-sn-glycerol-3-phosphate acyltransferase</fullName>
    </submittedName>
</protein>
<dbReference type="PATRIC" id="fig|43675.28.peg.1493"/>
<dbReference type="SMART" id="SM00563">
    <property type="entry name" value="PlsC"/>
    <property type="match status" value="1"/>
</dbReference>
<keyword evidence="2 5" id="KW-0012">Acyltransferase</keyword>
<keyword evidence="1 5" id="KW-0808">Transferase</keyword>
<dbReference type="Proteomes" id="UP000066203">
    <property type="component" value="Chromosome"/>
</dbReference>
<evidence type="ECO:0000256" key="1">
    <source>
        <dbReference type="ARBA" id="ARBA00022679"/>
    </source>
</evidence>